<evidence type="ECO:0000256" key="1">
    <source>
        <dbReference type="SAM" id="MobiDB-lite"/>
    </source>
</evidence>
<feature type="region of interest" description="Disordered" evidence="1">
    <location>
        <begin position="1"/>
        <end position="23"/>
    </location>
</feature>
<feature type="non-terminal residue" evidence="2">
    <location>
        <position position="70"/>
    </location>
</feature>
<evidence type="ECO:0000313" key="3">
    <source>
        <dbReference type="Proteomes" id="UP000789901"/>
    </source>
</evidence>
<evidence type="ECO:0000313" key="2">
    <source>
        <dbReference type="EMBL" id="CAG8636062.1"/>
    </source>
</evidence>
<dbReference type="EMBL" id="CAJVQB010004449">
    <property type="protein sequence ID" value="CAG8636062.1"/>
    <property type="molecule type" value="Genomic_DNA"/>
</dbReference>
<proteinExistence type="predicted"/>
<organism evidence="2 3">
    <name type="scientific">Gigaspora margarita</name>
    <dbReference type="NCBI Taxonomy" id="4874"/>
    <lineage>
        <taxon>Eukaryota</taxon>
        <taxon>Fungi</taxon>
        <taxon>Fungi incertae sedis</taxon>
        <taxon>Mucoromycota</taxon>
        <taxon>Glomeromycotina</taxon>
        <taxon>Glomeromycetes</taxon>
        <taxon>Diversisporales</taxon>
        <taxon>Gigasporaceae</taxon>
        <taxon>Gigaspora</taxon>
    </lineage>
</organism>
<name>A0ABN7UP50_GIGMA</name>
<reference evidence="2 3" key="1">
    <citation type="submission" date="2021-06" db="EMBL/GenBank/DDBJ databases">
        <authorList>
            <person name="Kallberg Y."/>
            <person name="Tangrot J."/>
            <person name="Rosling A."/>
        </authorList>
    </citation>
    <scope>NUCLEOTIDE SEQUENCE [LARGE SCALE GENOMIC DNA]</scope>
    <source>
        <strain evidence="2 3">120-4 pot B 10/14</strain>
    </source>
</reference>
<dbReference type="Proteomes" id="UP000789901">
    <property type="component" value="Unassembled WGS sequence"/>
</dbReference>
<keyword evidence="3" id="KW-1185">Reference proteome</keyword>
<comment type="caution">
    <text evidence="2">The sequence shown here is derived from an EMBL/GenBank/DDBJ whole genome shotgun (WGS) entry which is preliminary data.</text>
</comment>
<gene>
    <name evidence="2" type="ORF">GMARGA_LOCUS8590</name>
</gene>
<protein>
    <submittedName>
        <fullName evidence="2">5188_t:CDS:1</fullName>
    </submittedName>
</protein>
<accession>A0ABN7UP50</accession>
<sequence length="70" mass="8271">MEETKKEISKVKKEIKNKEKQSPANKIAEDIEMKEIASSTVGNDYNGKEDFEIDIEYIERENYFVRVQIE</sequence>